<dbReference type="GO" id="GO:0004518">
    <property type="term" value="F:nuclease activity"/>
    <property type="evidence" value="ECO:0007669"/>
    <property type="project" value="UniProtKB-KW"/>
</dbReference>
<evidence type="ECO:0000313" key="9">
    <source>
        <dbReference type="Proteomes" id="UP000827372"/>
    </source>
</evidence>
<keyword evidence="6" id="KW-0239">DNA-directed DNA polymerase</keyword>
<dbReference type="KEGG" id="vg:75691544"/>
<dbReference type="GO" id="GO:0016787">
    <property type="term" value="F:hydrolase activity"/>
    <property type="evidence" value="ECO:0007669"/>
    <property type="project" value="UniProtKB-KW"/>
</dbReference>
<evidence type="ECO:0000256" key="5">
    <source>
        <dbReference type="ARBA" id="ARBA00022801"/>
    </source>
</evidence>
<dbReference type="InterPro" id="IPR023211">
    <property type="entry name" value="DNA_pol_palm_dom_sf"/>
</dbReference>
<evidence type="ECO:0000256" key="3">
    <source>
        <dbReference type="ARBA" id="ARBA00022695"/>
    </source>
</evidence>
<dbReference type="EC" id="2.7.7.7" evidence="1"/>
<feature type="domain" description="DNA-directed DNA polymerase family B multifunctional" evidence="7">
    <location>
        <begin position="441"/>
        <end position="560"/>
    </location>
</feature>
<dbReference type="Pfam" id="PF00136">
    <property type="entry name" value="DNA_pol_B"/>
    <property type="match status" value="1"/>
</dbReference>
<name>A0AAE7RUG5_9CAUD</name>
<dbReference type="InterPro" id="IPR043502">
    <property type="entry name" value="DNA/RNA_pol_sf"/>
</dbReference>
<proteinExistence type="predicted"/>
<dbReference type="Proteomes" id="UP000827372">
    <property type="component" value="Segment"/>
</dbReference>
<keyword evidence="2" id="KW-0808">Transferase</keyword>
<dbReference type="SUPFAM" id="SSF56672">
    <property type="entry name" value="DNA/RNA polymerases"/>
    <property type="match status" value="1"/>
</dbReference>
<organism evidence="8 9">
    <name type="scientific">uncultured phage cr91_1</name>
    <dbReference type="NCBI Taxonomy" id="2986403"/>
    <lineage>
        <taxon>Viruses</taxon>
        <taxon>Duplodnaviria</taxon>
        <taxon>Heunggongvirae</taxon>
        <taxon>Uroviricota</taxon>
        <taxon>Caudoviricetes</taxon>
        <taxon>Crassvirales</taxon>
        <taxon>Intestiviridae</taxon>
        <taxon>Crudevirinae</taxon>
        <taxon>Drivevirus</taxon>
        <taxon>Drivevirus gastrointestinalis</taxon>
    </lineage>
</organism>
<evidence type="ECO:0000256" key="2">
    <source>
        <dbReference type="ARBA" id="ARBA00022679"/>
    </source>
</evidence>
<dbReference type="InterPro" id="IPR006134">
    <property type="entry name" value="DNA-dir_DNA_pol_B_multi_dom"/>
</dbReference>
<dbReference type="GO" id="GO:0003677">
    <property type="term" value="F:DNA binding"/>
    <property type="evidence" value="ECO:0007669"/>
    <property type="project" value="InterPro"/>
</dbReference>
<keyword evidence="5" id="KW-0378">Hydrolase</keyword>
<dbReference type="EMBL" id="MZ130480">
    <property type="protein sequence ID" value="QWM89581.1"/>
    <property type="molecule type" value="Genomic_DNA"/>
</dbReference>
<dbReference type="RefSeq" id="YP_010359153.1">
    <property type="nucleotide sequence ID" value="NC_062770.1"/>
</dbReference>
<gene>
    <name evidence="8" type="primary">gp_16351</name>
</gene>
<evidence type="ECO:0000256" key="6">
    <source>
        <dbReference type="ARBA" id="ARBA00022932"/>
    </source>
</evidence>
<evidence type="ECO:0000259" key="7">
    <source>
        <dbReference type="Pfam" id="PF00136"/>
    </source>
</evidence>
<evidence type="ECO:0000256" key="4">
    <source>
        <dbReference type="ARBA" id="ARBA00022722"/>
    </source>
</evidence>
<accession>A0AAE7RUG5</accession>
<reference evidence="8 9" key="1">
    <citation type="submission" date="2021-04" db="EMBL/GenBank/DDBJ databases">
        <authorList>
            <person name="Shkoporov A.N."/>
            <person name="Stockdale S.R."/>
            <person name="Guerin E."/>
            <person name="Ross R.P."/>
            <person name="Hill C."/>
        </authorList>
    </citation>
    <scope>NUCLEOTIDE SEQUENCE [LARGE SCALE GENOMIC DNA]</scope>
    <source>
        <strain evidence="9">cr91_1</strain>
    </source>
</reference>
<protein>
    <recommendedName>
        <fullName evidence="1">DNA-directed DNA polymerase</fullName>
        <ecNumber evidence="1">2.7.7.7</ecNumber>
    </recommendedName>
</protein>
<dbReference type="GO" id="GO:0000166">
    <property type="term" value="F:nucleotide binding"/>
    <property type="evidence" value="ECO:0007669"/>
    <property type="project" value="InterPro"/>
</dbReference>
<keyword evidence="9" id="KW-1185">Reference proteome</keyword>
<evidence type="ECO:0000256" key="1">
    <source>
        <dbReference type="ARBA" id="ARBA00012417"/>
    </source>
</evidence>
<keyword evidence="3" id="KW-0548">Nucleotidyltransferase</keyword>
<dbReference type="GO" id="GO:0003887">
    <property type="term" value="F:DNA-directed DNA polymerase activity"/>
    <property type="evidence" value="ECO:0007669"/>
    <property type="project" value="UniProtKB-KW"/>
</dbReference>
<evidence type="ECO:0000313" key="8">
    <source>
        <dbReference type="EMBL" id="QWM89581.1"/>
    </source>
</evidence>
<sequence length="788" mass="91187">MIDCRAADVEVLPNFYSITFISLNDYLKVFADCVNDKGKPIPLVQKLTVAEIKRRLDTVKCDAFYITDKDDSQLLSLVGYLNAMRNKGINVYTYNGLSYDNLMIAGFLMNVNYYDNTKDLIKYLYNLSKKIISLQEDKEQLYNDFQINTVKRFKLPYVDIDIMRIFALNKAGVRIDKDTGERKATPKGLKQTSINLQWFELLEYELPPICEKDVELYYDNLLYKGLPADKVNKLVDKWDRYILDEYIPPMMHYNKNDVFIVCEIVRLNPEEIKSRYSVSSVYKVDLLNSSRSNMADKLFEKFYSERSGLPPEKWKGKKTERTAMKLSRVIFDNIEFKTPQLKSFLDRIKKKVLYRVNKEEFNEILTIGDTTYNMGTGGLHSQDIPMEIWSTSDYGCHGVIPCPSPTGEQLGKNNQEKFTLIHWDINSMYPSIMSAYEIYPEHMIKSVFVGLITWMKDTRVSVKHSVEDIVDGIPREVLALVLKIVINSIYGKLGFERGELYDRLAVLKVTINGQLLILMLIEELVQNHIKVVSANTDGLMVKIKDSQWDTFNEIANRWEQRSKLKADADIVHCLIARDVNNYIAQFRTKKGLKLEYKGALNPLMYAVDLQKGYDMPIVAQAVSNYFLEHKPVMETLRDTTNILDFCKTQNVGRQFHVEQTFVNNQQVQRVVCQRYVRFYVSNTGCIVEKVHNDTTSRSRMAAGSVVTVINTLDDMDISLRNINYKYYYEEAMKIINPIKLGISPKGKGRTRIKKAYGQFNSLFDDSAFEDVEEDNIELDDYEDTGFDV</sequence>
<dbReference type="GeneID" id="75691544"/>
<dbReference type="Gene3D" id="3.90.1600.10">
    <property type="entry name" value="Palm domain of DNA polymerase"/>
    <property type="match status" value="1"/>
</dbReference>
<keyword evidence="4" id="KW-0540">Nuclease</keyword>